<feature type="signal peptide" evidence="1">
    <location>
        <begin position="1"/>
        <end position="21"/>
    </location>
</feature>
<gene>
    <name evidence="2" type="ORF">DFR75_101276</name>
</gene>
<accession>A0A4R6PRA1</accession>
<keyword evidence="3" id="KW-1185">Reference proteome</keyword>
<feature type="chain" id="PRO_5038967849" description="Secreted protein" evidence="1">
    <location>
        <begin position="22"/>
        <end position="72"/>
    </location>
</feature>
<organism evidence="2 3">
    <name type="scientific">Nocardia ignorata</name>
    <dbReference type="NCBI Taxonomy" id="145285"/>
    <lineage>
        <taxon>Bacteria</taxon>
        <taxon>Bacillati</taxon>
        <taxon>Actinomycetota</taxon>
        <taxon>Actinomycetes</taxon>
        <taxon>Mycobacteriales</taxon>
        <taxon>Nocardiaceae</taxon>
        <taxon>Nocardia</taxon>
    </lineage>
</organism>
<proteinExistence type="predicted"/>
<dbReference type="AlphaFoldDB" id="A0A4R6PRA1"/>
<reference evidence="2 3" key="1">
    <citation type="submission" date="2019-03" db="EMBL/GenBank/DDBJ databases">
        <title>Genomic Encyclopedia of Type Strains, Phase IV (KMG-IV): sequencing the most valuable type-strain genomes for metagenomic binning, comparative biology and taxonomic classification.</title>
        <authorList>
            <person name="Goeker M."/>
        </authorList>
    </citation>
    <scope>NUCLEOTIDE SEQUENCE [LARGE SCALE GENOMIC DNA]</scope>
    <source>
        <strain evidence="2 3">DSM 44496</strain>
    </source>
</reference>
<dbReference type="EMBL" id="SNXK01000001">
    <property type="protein sequence ID" value="TDP41178.1"/>
    <property type="molecule type" value="Genomic_DNA"/>
</dbReference>
<comment type="caution">
    <text evidence="2">The sequence shown here is derived from an EMBL/GenBank/DDBJ whole genome shotgun (WGS) entry which is preliminary data.</text>
</comment>
<evidence type="ECO:0008006" key="4">
    <source>
        <dbReference type="Google" id="ProtNLM"/>
    </source>
</evidence>
<dbReference type="Proteomes" id="UP000295087">
    <property type="component" value="Unassembled WGS sequence"/>
</dbReference>
<evidence type="ECO:0000313" key="2">
    <source>
        <dbReference type="EMBL" id="TDP41178.1"/>
    </source>
</evidence>
<dbReference type="RefSeq" id="WP_067491932.1">
    <property type="nucleotide sequence ID" value="NZ_SNXK01000001.1"/>
</dbReference>
<evidence type="ECO:0000256" key="1">
    <source>
        <dbReference type="SAM" id="SignalP"/>
    </source>
</evidence>
<protein>
    <recommendedName>
        <fullName evidence="4">Secreted protein</fullName>
    </recommendedName>
</protein>
<name>A0A4R6PRA1_NOCIG</name>
<keyword evidence="1" id="KW-0732">Signal</keyword>
<evidence type="ECO:0000313" key="3">
    <source>
        <dbReference type="Proteomes" id="UP000295087"/>
    </source>
</evidence>
<sequence>MPKKFAAAALIVCAAAVPVLAAPAASAEITGPNRTTVHTGSGELADAMAGLVLCLIQLPPSASGDSGQGCPT</sequence>